<evidence type="ECO:0000256" key="7">
    <source>
        <dbReference type="SAM" id="MobiDB-lite"/>
    </source>
</evidence>
<dbReference type="InterPro" id="IPR055272">
    <property type="entry name" value="POPDC1-3_dom"/>
</dbReference>
<dbReference type="Proteomes" id="UP001367676">
    <property type="component" value="Unassembled WGS sequence"/>
</dbReference>
<dbReference type="EMBL" id="JBBCAQ010000034">
    <property type="protein sequence ID" value="KAK7580659.1"/>
    <property type="molecule type" value="Genomic_DNA"/>
</dbReference>
<feature type="domain" description="POPDC1-3" evidence="9">
    <location>
        <begin position="104"/>
        <end position="330"/>
    </location>
</feature>
<evidence type="ECO:0000256" key="1">
    <source>
        <dbReference type="ARBA" id="ARBA00004141"/>
    </source>
</evidence>
<evidence type="ECO:0000256" key="5">
    <source>
        <dbReference type="ARBA" id="ARBA00022989"/>
    </source>
</evidence>
<keyword evidence="6 8" id="KW-0472">Membrane</keyword>
<dbReference type="Pfam" id="PF04831">
    <property type="entry name" value="POPDC1-3"/>
    <property type="match status" value="1"/>
</dbReference>
<keyword evidence="5 8" id="KW-1133">Transmembrane helix</keyword>
<keyword evidence="4 8" id="KW-0812">Transmembrane</keyword>
<gene>
    <name evidence="10" type="ORF">V9T40_001288</name>
</gene>
<evidence type="ECO:0000256" key="6">
    <source>
        <dbReference type="ARBA" id="ARBA00023136"/>
    </source>
</evidence>
<dbReference type="AlphaFoldDB" id="A0AAN9TEN7"/>
<protein>
    <recommendedName>
        <fullName evidence="9">POPDC1-3 domain-containing protein</fullName>
    </recommendedName>
</protein>
<comment type="caution">
    <text evidence="10">The sequence shown here is derived from an EMBL/GenBank/DDBJ whole genome shotgun (WGS) entry which is preliminary data.</text>
</comment>
<evidence type="ECO:0000256" key="3">
    <source>
        <dbReference type="ARBA" id="ARBA00022475"/>
    </source>
</evidence>
<keyword evidence="11" id="KW-1185">Reference proteome</keyword>
<evidence type="ECO:0000313" key="10">
    <source>
        <dbReference type="EMBL" id="KAK7580659.1"/>
    </source>
</evidence>
<dbReference type="PANTHER" id="PTHR12101">
    <property type="entry name" value="POPEYE DOMAIN CONTAINING PROTEIN"/>
    <property type="match status" value="1"/>
</dbReference>
<accession>A0AAN9TEN7</accession>
<evidence type="ECO:0000256" key="2">
    <source>
        <dbReference type="ARBA" id="ARBA00004236"/>
    </source>
</evidence>
<evidence type="ECO:0000313" key="11">
    <source>
        <dbReference type="Proteomes" id="UP001367676"/>
    </source>
</evidence>
<evidence type="ECO:0000259" key="9">
    <source>
        <dbReference type="Pfam" id="PF04831"/>
    </source>
</evidence>
<dbReference type="PANTHER" id="PTHR12101:SF17">
    <property type="entry name" value="BLOOD VESSEL EPICARDIAL SUBSTANCE"/>
    <property type="match status" value="1"/>
</dbReference>
<dbReference type="GO" id="GO:0007507">
    <property type="term" value="P:heart development"/>
    <property type="evidence" value="ECO:0007669"/>
    <property type="project" value="TreeGrafter"/>
</dbReference>
<sequence>MEKKRKLPPPSSSSYKAEKTSVAPIASSPSKDFTKYRRMETTSSSDILRNYTGVSPWAAETQDYFAATYFPSYGVNDTNMAANLSSPGGGDMDKKMMACQWEAAQHSLFQFSNMCFLTAFIIPRNYKSGILLFRVLLCLSFVLSAIWASVHFCALDWFFWSSGLAVTNGVHVIVLTFKFLPPALSLELTELYIRMFKPLKVSKKHFKELTKEACLLRLAQGETYAVEEVTPADEKLSVLLKGRLKVSCNDTFLHSISGYQFIDSPEWQANTTADGTRFQVTITAEEDSLYLSWCRLKLDRIFRHRPQVKFILDNLIGKDITHKMYSLNEQVGHMCTNEAHSRAAREDHWRRSMNRSVSVDAVDTGTRGFVRSNAYKQTDKYRKNSTHSENESNLLLQPQAWYPLVASQFPAEYPFFMPDESIASQDDEKEPMLAKNSPKHSINMEPQRSHSIQKQQLQMLSQCANFDSNVSPLSFLNVSNNALLNSQPVALIPVIVPVIATAVSTSGCNAITTVASTSTSRVSSLKRQRGVKFDETKL</sequence>
<reference evidence="10 11" key="1">
    <citation type="submission" date="2024-03" db="EMBL/GenBank/DDBJ databases">
        <title>Adaptation during the transition from Ophiocordyceps entomopathogen to insect associate is accompanied by gene loss and intensified selection.</title>
        <authorList>
            <person name="Ward C.M."/>
            <person name="Onetto C.A."/>
            <person name="Borneman A.R."/>
        </authorList>
    </citation>
    <scope>NUCLEOTIDE SEQUENCE [LARGE SCALE GENOMIC DNA]</scope>
    <source>
        <strain evidence="10">AWRI1</strain>
        <tissue evidence="10">Single Adult Female</tissue>
    </source>
</reference>
<dbReference type="GO" id="GO:0042391">
    <property type="term" value="P:regulation of membrane potential"/>
    <property type="evidence" value="ECO:0007669"/>
    <property type="project" value="TreeGrafter"/>
</dbReference>
<organism evidence="10 11">
    <name type="scientific">Parthenolecanium corni</name>
    <dbReference type="NCBI Taxonomy" id="536013"/>
    <lineage>
        <taxon>Eukaryota</taxon>
        <taxon>Metazoa</taxon>
        <taxon>Ecdysozoa</taxon>
        <taxon>Arthropoda</taxon>
        <taxon>Hexapoda</taxon>
        <taxon>Insecta</taxon>
        <taxon>Pterygota</taxon>
        <taxon>Neoptera</taxon>
        <taxon>Paraneoptera</taxon>
        <taxon>Hemiptera</taxon>
        <taxon>Sternorrhyncha</taxon>
        <taxon>Coccoidea</taxon>
        <taxon>Coccidae</taxon>
        <taxon>Parthenolecanium</taxon>
    </lineage>
</organism>
<feature type="region of interest" description="Disordered" evidence="7">
    <location>
        <begin position="1"/>
        <end position="29"/>
    </location>
</feature>
<proteinExistence type="predicted"/>
<comment type="subcellular location">
    <subcellularLocation>
        <location evidence="2">Cell membrane</location>
    </subcellularLocation>
    <subcellularLocation>
        <location evidence="1">Membrane</location>
        <topology evidence="1">Multi-pass membrane protein</topology>
    </subcellularLocation>
</comment>
<evidence type="ECO:0000256" key="4">
    <source>
        <dbReference type="ARBA" id="ARBA00022692"/>
    </source>
</evidence>
<feature type="transmembrane region" description="Helical" evidence="8">
    <location>
        <begin position="131"/>
        <end position="152"/>
    </location>
</feature>
<keyword evidence="3" id="KW-1003">Cell membrane</keyword>
<dbReference type="GO" id="GO:0051146">
    <property type="term" value="P:striated muscle cell differentiation"/>
    <property type="evidence" value="ECO:0007669"/>
    <property type="project" value="TreeGrafter"/>
</dbReference>
<dbReference type="InterPro" id="IPR006916">
    <property type="entry name" value="POPDC1-3"/>
</dbReference>
<dbReference type="GO" id="GO:0042383">
    <property type="term" value="C:sarcolemma"/>
    <property type="evidence" value="ECO:0007669"/>
    <property type="project" value="TreeGrafter"/>
</dbReference>
<name>A0AAN9TEN7_9HEMI</name>
<dbReference type="GO" id="GO:0030552">
    <property type="term" value="F:cAMP binding"/>
    <property type="evidence" value="ECO:0007669"/>
    <property type="project" value="TreeGrafter"/>
</dbReference>
<evidence type="ECO:0000256" key="8">
    <source>
        <dbReference type="SAM" id="Phobius"/>
    </source>
</evidence>